<feature type="coiled-coil region" evidence="1">
    <location>
        <begin position="13"/>
        <end position="47"/>
    </location>
</feature>
<protein>
    <submittedName>
        <fullName evidence="2">Uncharacterized protein</fullName>
    </submittedName>
</protein>
<dbReference type="OrthoDB" id="7852994at2"/>
<comment type="caution">
    <text evidence="2">The sequence shown here is derived from an EMBL/GenBank/DDBJ whole genome shotgun (WGS) entry which is preliminary data.</text>
</comment>
<sequence length="148" mass="16852">MKQPENDGLSYFEARIARELAAVEDEIRKLEAEAVTLRRQLGKAKAERLGLQHATRKNSMNRVLTENSVLEQLRSTSPIATKVLFRNAKMSHPDLKETTFRTYLHRMKQRGLIKTARSAGQWELAQAAPAPSPWEEIISRAALKIKDM</sequence>
<accession>A0A6L6JIC3</accession>
<evidence type="ECO:0000313" key="2">
    <source>
        <dbReference type="EMBL" id="MTH80327.1"/>
    </source>
</evidence>
<proteinExistence type="predicted"/>
<dbReference type="EMBL" id="WMIE01000047">
    <property type="protein sequence ID" value="MTH80327.1"/>
    <property type="molecule type" value="Genomic_DNA"/>
</dbReference>
<dbReference type="Proteomes" id="UP000478183">
    <property type="component" value="Unassembled WGS sequence"/>
</dbReference>
<evidence type="ECO:0000313" key="3">
    <source>
        <dbReference type="Proteomes" id="UP000478183"/>
    </source>
</evidence>
<name>A0A6L6JIC3_9RHOB</name>
<gene>
    <name evidence="2" type="ORF">GL286_21855</name>
</gene>
<organism evidence="2 3">
    <name type="scientific">Paracoccus aestuariivivens</name>
    <dbReference type="NCBI Taxonomy" id="1820333"/>
    <lineage>
        <taxon>Bacteria</taxon>
        <taxon>Pseudomonadati</taxon>
        <taxon>Pseudomonadota</taxon>
        <taxon>Alphaproteobacteria</taxon>
        <taxon>Rhodobacterales</taxon>
        <taxon>Paracoccaceae</taxon>
        <taxon>Paracoccus</taxon>
    </lineage>
</organism>
<reference evidence="2 3" key="1">
    <citation type="submission" date="2019-11" db="EMBL/GenBank/DDBJ databases">
        <authorList>
            <person name="Dong K."/>
        </authorList>
    </citation>
    <scope>NUCLEOTIDE SEQUENCE [LARGE SCALE GENOMIC DNA]</scope>
    <source>
        <strain evidence="2 3">NBRC 111993</strain>
    </source>
</reference>
<dbReference type="RefSeq" id="WP_155097675.1">
    <property type="nucleotide sequence ID" value="NZ_WMIE01000047.1"/>
</dbReference>
<keyword evidence="1" id="KW-0175">Coiled coil</keyword>
<dbReference type="AlphaFoldDB" id="A0A6L6JIC3"/>
<evidence type="ECO:0000256" key="1">
    <source>
        <dbReference type="SAM" id="Coils"/>
    </source>
</evidence>
<keyword evidence="3" id="KW-1185">Reference proteome</keyword>